<reference evidence="2" key="2">
    <citation type="submission" date="2015-01" db="EMBL/GenBank/DDBJ databases">
        <title>Evolutionary Origins and Diversification of the Mycorrhizal Mutualists.</title>
        <authorList>
            <consortium name="DOE Joint Genome Institute"/>
            <consortium name="Mycorrhizal Genomics Consortium"/>
            <person name="Kohler A."/>
            <person name="Kuo A."/>
            <person name="Nagy L.G."/>
            <person name="Floudas D."/>
            <person name="Copeland A."/>
            <person name="Barry K.W."/>
            <person name="Cichocki N."/>
            <person name="Veneault-Fourrey C."/>
            <person name="LaButti K."/>
            <person name="Lindquist E.A."/>
            <person name="Lipzen A."/>
            <person name="Lundell T."/>
            <person name="Morin E."/>
            <person name="Murat C."/>
            <person name="Riley R."/>
            <person name="Ohm R."/>
            <person name="Sun H."/>
            <person name="Tunlid A."/>
            <person name="Henrissat B."/>
            <person name="Grigoriev I.V."/>
            <person name="Hibbett D.S."/>
            <person name="Martin F."/>
        </authorList>
    </citation>
    <scope>NUCLEOTIDE SEQUENCE [LARGE SCALE GENOMIC DNA]</scope>
    <source>
        <strain evidence="2">Ve08.2h10</strain>
    </source>
</reference>
<dbReference type="EMBL" id="KN825074">
    <property type="protein sequence ID" value="KIK94941.1"/>
    <property type="molecule type" value="Genomic_DNA"/>
</dbReference>
<accession>A0A0D0DXV1</accession>
<dbReference type="Proteomes" id="UP000054538">
    <property type="component" value="Unassembled WGS sequence"/>
</dbReference>
<keyword evidence="2" id="KW-1185">Reference proteome</keyword>
<name>A0A0D0DXV1_9AGAM</name>
<proteinExistence type="predicted"/>
<evidence type="ECO:0000313" key="2">
    <source>
        <dbReference type="Proteomes" id="UP000054538"/>
    </source>
</evidence>
<gene>
    <name evidence="1" type="ORF">PAXRUDRAFT_827489</name>
</gene>
<protein>
    <submittedName>
        <fullName evidence="1">Uncharacterized protein</fullName>
    </submittedName>
</protein>
<organism evidence="1 2">
    <name type="scientific">Paxillus rubicundulus Ve08.2h10</name>
    <dbReference type="NCBI Taxonomy" id="930991"/>
    <lineage>
        <taxon>Eukaryota</taxon>
        <taxon>Fungi</taxon>
        <taxon>Dikarya</taxon>
        <taxon>Basidiomycota</taxon>
        <taxon>Agaricomycotina</taxon>
        <taxon>Agaricomycetes</taxon>
        <taxon>Agaricomycetidae</taxon>
        <taxon>Boletales</taxon>
        <taxon>Paxilineae</taxon>
        <taxon>Paxillaceae</taxon>
        <taxon>Paxillus</taxon>
    </lineage>
</organism>
<dbReference type="InParanoid" id="A0A0D0DXV1"/>
<dbReference type="AlphaFoldDB" id="A0A0D0DXV1"/>
<reference evidence="1 2" key="1">
    <citation type="submission" date="2014-04" db="EMBL/GenBank/DDBJ databases">
        <authorList>
            <consortium name="DOE Joint Genome Institute"/>
            <person name="Kuo A."/>
            <person name="Kohler A."/>
            <person name="Jargeat P."/>
            <person name="Nagy L.G."/>
            <person name="Floudas D."/>
            <person name="Copeland A."/>
            <person name="Barry K.W."/>
            <person name="Cichocki N."/>
            <person name="Veneault-Fourrey C."/>
            <person name="LaButti K."/>
            <person name="Lindquist E.A."/>
            <person name="Lipzen A."/>
            <person name="Lundell T."/>
            <person name="Morin E."/>
            <person name="Murat C."/>
            <person name="Sun H."/>
            <person name="Tunlid A."/>
            <person name="Henrissat B."/>
            <person name="Grigoriev I.V."/>
            <person name="Hibbett D.S."/>
            <person name="Martin F."/>
            <person name="Nordberg H.P."/>
            <person name="Cantor M.N."/>
            <person name="Hua S.X."/>
        </authorList>
    </citation>
    <scope>NUCLEOTIDE SEQUENCE [LARGE SCALE GENOMIC DNA]</scope>
    <source>
        <strain evidence="1 2">Ve08.2h10</strain>
    </source>
</reference>
<sequence length="92" mass="10387">MHELRDLLYFIHAHPAPLPEPTRCACAYLLNLYSMGVPVVDLACAFILSPSGCPPLRELWHHYGWMYFGPIEVKHISTLPESSANLVHQCPC</sequence>
<evidence type="ECO:0000313" key="1">
    <source>
        <dbReference type="EMBL" id="KIK94941.1"/>
    </source>
</evidence>
<dbReference type="HOGENOM" id="CLU_2413931_0_0_1"/>